<reference evidence="2 3" key="1">
    <citation type="submission" date="2016-05" db="EMBL/GenBank/DDBJ databases">
        <title>Comparative analysis of secretome profiles of manganese(II)-oxidizing ascomycete fungi.</title>
        <authorList>
            <consortium name="DOE Joint Genome Institute"/>
            <person name="Zeiner C.A."/>
            <person name="Purvine S.O."/>
            <person name="Zink E.M."/>
            <person name="Wu S."/>
            <person name="Pasa-Tolic L."/>
            <person name="Chaput D.L."/>
            <person name="Haridas S."/>
            <person name="Grigoriev I.V."/>
            <person name="Santelli C.M."/>
            <person name="Hansel C.M."/>
        </authorList>
    </citation>
    <scope>NUCLEOTIDE SEQUENCE [LARGE SCALE GENOMIC DNA]</scope>
    <source>
        <strain evidence="2 3">AP3s5-JAC2a</strain>
    </source>
</reference>
<proteinExistence type="predicted"/>
<feature type="compositionally biased region" description="Basic and acidic residues" evidence="1">
    <location>
        <begin position="13"/>
        <end position="30"/>
    </location>
</feature>
<dbReference type="RefSeq" id="XP_018042417.1">
    <property type="nucleotide sequence ID" value="XM_018183578.1"/>
</dbReference>
<protein>
    <submittedName>
        <fullName evidence="2">Uncharacterized protein</fullName>
    </submittedName>
</protein>
<dbReference type="InParanoid" id="A0A177CYU5"/>
<dbReference type="EMBL" id="KV441548">
    <property type="protein sequence ID" value="OAG12052.1"/>
    <property type="molecule type" value="Genomic_DNA"/>
</dbReference>
<dbReference type="Proteomes" id="UP000077069">
    <property type="component" value="Unassembled WGS sequence"/>
</dbReference>
<evidence type="ECO:0000313" key="3">
    <source>
        <dbReference type="Proteomes" id="UP000077069"/>
    </source>
</evidence>
<dbReference type="AlphaFoldDB" id="A0A177CYU5"/>
<gene>
    <name evidence="2" type="ORF">CC84DRAFT_1225948</name>
</gene>
<accession>A0A177CYU5</accession>
<feature type="region of interest" description="Disordered" evidence="1">
    <location>
        <begin position="13"/>
        <end position="34"/>
    </location>
</feature>
<feature type="region of interest" description="Disordered" evidence="1">
    <location>
        <begin position="71"/>
        <end position="91"/>
    </location>
</feature>
<dbReference type="OrthoDB" id="269227at2759"/>
<keyword evidence="3" id="KW-1185">Reference proteome</keyword>
<evidence type="ECO:0000313" key="2">
    <source>
        <dbReference type="EMBL" id="OAG12052.1"/>
    </source>
</evidence>
<organism evidence="2 3">
    <name type="scientific">Paraphaeosphaeria sporulosa</name>
    <dbReference type="NCBI Taxonomy" id="1460663"/>
    <lineage>
        <taxon>Eukaryota</taxon>
        <taxon>Fungi</taxon>
        <taxon>Dikarya</taxon>
        <taxon>Ascomycota</taxon>
        <taxon>Pezizomycotina</taxon>
        <taxon>Dothideomycetes</taxon>
        <taxon>Pleosporomycetidae</taxon>
        <taxon>Pleosporales</taxon>
        <taxon>Massarineae</taxon>
        <taxon>Didymosphaeriaceae</taxon>
        <taxon>Paraphaeosphaeria</taxon>
    </lineage>
</organism>
<sequence length="113" mass="12143">MGMLQNMPAIKEVIESERAPDGVEPLTKDSSDEDMDARIARVGNTFCHAAGSIAMGNVVDTDFEGYWCEGSSHSGRKRVPSANHDSLPGHRLCAGRKAADIIPTELSNAKEKS</sequence>
<dbReference type="GeneID" id="28767064"/>
<name>A0A177CYU5_9PLEO</name>
<evidence type="ECO:0000256" key="1">
    <source>
        <dbReference type="SAM" id="MobiDB-lite"/>
    </source>
</evidence>